<evidence type="ECO:0000313" key="2">
    <source>
        <dbReference type="EMBL" id="GAA3772219.1"/>
    </source>
</evidence>
<evidence type="ECO:0000313" key="3">
    <source>
        <dbReference type="Proteomes" id="UP001500540"/>
    </source>
</evidence>
<proteinExistence type="predicted"/>
<dbReference type="InterPro" id="IPR021443">
    <property type="entry name" value="DUF3093"/>
</dbReference>
<keyword evidence="1" id="KW-1133">Transmembrane helix</keyword>
<protein>
    <recommendedName>
        <fullName evidence="4">DUF3093 domain-containing protein</fullName>
    </recommendedName>
</protein>
<feature type="transmembrane region" description="Helical" evidence="1">
    <location>
        <begin position="48"/>
        <end position="66"/>
    </location>
</feature>
<dbReference type="Proteomes" id="UP001500540">
    <property type="component" value="Unassembled WGS sequence"/>
</dbReference>
<dbReference type="Pfam" id="PF11292">
    <property type="entry name" value="DUF3093"/>
    <property type="match status" value="1"/>
</dbReference>
<dbReference type="RefSeq" id="WP_344784158.1">
    <property type="nucleotide sequence ID" value="NZ_BAABAF010000008.1"/>
</dbReference>
<organism evidence="2 3">
    <name type="scientific">Microbacterium kribbense</name>
    <dbReference type="NCBI Taxonomy" id="433645"/>
    <lineage>
        <taxon>Bacteria</taxon>
        <taxon>Bacillati</taxon>
        <taxon>Actinomycetota</taxon>
        <taxon>Actinomycetes</taxon>
        <taxon>Micrococcales</taxon>
        <taxon>Microbacteriaceae</taxon>
        <taxon>Microbacterium</taxon>
    </lineage>
</organism>
<gene>
    <name evidence="2" type="ORF">GCM10022240_25360</name>
</gene>
<evidence type="ECO:0000256" key="1">
    <source>
        <dbReference type="SAM" id="Phobius"/>
    </source>
</evidence>
<keyword evidence="1" id="KW-0472">Membrane</keyword>
<accession>A0ABP7GR24</accession>
<dbReference type="EMBL" id="BAABAF010000008">
    <property type="protein sequence ID" value="GAA3772219.1"/>
    <property type="molecule type" value="Genomic_DNA"/>
</dbReference>
<evidence type="ECO:0008006" key="4">
    <source>
        <dbReference type="Google" id="ProtNLM"/>
    </source>
</evidence>
<keyword evidence="1" id="KW-0812">Transmembrane</keyword>
<reference evidence="3" key="1">
    <citation type="journal article" date="2019" name="Int. J. Syst. Evol. Microbiol.">
        <title>The Global Catalogue of Microorganisms (GCM) 10K type strain sequencing project: providing services to taxonomists for standard genome sequencing and annotation.</title>
        <authorList>
            <consortium name="The Broad Institute Genomics Platform"/>
            <consortium name="The Broad Institute Genome Sequencing Center for Infectious Disease"/>
            <person name="Wu L."/>
            <person name="Ma J."/>
        </authorList>
    </citation>
    <scope>NUCLEOTIDE SEQUENCE [LARGE SCALE GENOMIC DNA]</scope>
    <source>
        <strain evidence="3">JCM 16950</strain>
    </source>
</reference>
<name>A0ABP7GR24_9MICO</name>
<comment type="caution">
    <text evidence="2">The sequence shown here is derived from an EMBL/GenBank/DDBJ whole genome shotgun (WGS) entry which is preliminary data.</text>
</comment>
<keyword evidence="3" id="KW-1185">Reference proteome</keyword>
<feature type="transmembrane region" description="Helical" evidence="1">
    <location>
        <begin position="24"/>
        <end position="42"/>
    </location>
</feature>
<sequence>MQKTTPGATSGSAIRYHERLTPSLWVIVSAAVVAPMAMMVFVPFDKTLAMAVGVLVAVGVVALLIGTAPRIEVRGGVLYAGRAHIGVDLLGEAQAYAGPQARFLRGPGLERAAWHLIRGGIDGVARVAVTDPDDPAPVWVISSRTPDRLVVAIRRAQRATADHS</sequence>